<dbReference type="RefSeq" id="WP_377715771.1">
    <property type="nucleotide sequence ID" value="NZ_JBHSMP010000046.1"/>
</dbReference>
<organism evidence="1 2">
    <name type="scientific">Paraburkholderia denitrificans</name>
    <dbReference type="NCBI Taxonomy" id="694025"/>
    <lineage>
        <taxon>Bacteria</taxon>
        <taxon>Pseudomonadati</taxon>
        <taxon>Pseudomonadota</taxon>
        <taxon>Betaproteobacteria</taxon>
        <taxon>Burkholderiales</taxon>
        <taxon>Burkholderiaceae</taxon>
        <taxon>Paraburkholderia</taxon>
    </lineage>
</organism>
<protein>
    <recommendedName>
        <fullName evidence="3">Poly A polymerase head domain-containing protein</fullName>
    </recommendedName>
</protein>
<comment type="caution">
    <text evidence="1">The sequence shown here is derived from an EMBL/GenBank/DDBJ whole genome shotgun (WGS) entry which is preliminary data.</text>
</comment>
<dbReference type="EMBL" id="JBHSMP010000046">
    <property type="protein sequence ID" value="MFC5432038.1"/>
    <property type="molecule type" value="Genomic_DNA"/>
</dbReference>
<evidence type="ECO:0000313" key="2">
    <source>
        <dbReference type="Proteomes" id="UP001596103"/>
    </source>
</evidence>
<gene>
    <name evidence="1" type="ORF">ACFPTO_25085</name>
</gene>
<reference evidence="2" key="1">
    <citation type="journal article" date="2019" name="Int. J. Syst. Evol. Microbiol.">
        <title>The Global Catalogue of Microorganisms (GCM) 10K type strain sequencing project: providing services to taxonomists for standard genome sequencing and annotation.</title>
        <authorList>
            <consortium name="The Broad Institute Genomics Platform"/>
            <consortium name="The Broad Institute Genome Sequencing Center for Infectious Disease"/>
            <person name="Wu L."/>
            <person name="Ma J."/>
        </authorList>
    </citation>
    <scope>NUCLEOTIDE SEQUENCE [LARGE SCALE GENOMIC DNA]</scope>
    <source>
        <strain evidence="2">CCUG 56042</strain>
    </source>
</reference>
<keyword evidence="2" id="KW-1185">Reference proteome</keyword>
<sequence>MTPVHLKTPLPEGTQALLLIMDRVARLTDLRYLVVGATARDILMYHAAELDDRPQPEPFGLLAVILVGGGGVGHTGEPRTHCREVVIGGNLAAPVGAVHAVAPVEFVGQIRRVERAPRDGNGCHAVGLRYHAASVAPHPPRINRHESTFALECQKL</sequence>
<dbReference type="Proteomes" id="UP001596103">
    <property type="component" value="Unassembled WGS sequence"/>
</dbReference>
<name>A0ABW0JFU4_9BURK</name>
<accession>A0ABW0JFU4</accession>
<evidence type="ECO:0008006" key="3">
    <source>
        <dbReference type="Google" id="ProtNLM"/>
    </source>
</evidence>
<proteinExistence type="predicted"/>
<evidence type="ECO:0000313" key="1">
    <source>
        <dbReference type="EMBL" id="MFC5432038.1"/>
    </source>
</evidence>